<name>A0A0G0IZ61_9BACT</name>
<proteinExistence type="inferred from homology"/>
<dbReference type="STRING" id="1618583.US75_C0007G0056"/>
<dbReference type="PANTHER" id="PTHR14413:SF16">
    <property type="entry name" value="LARGE RIBOSOMAL SUBUNIT PROTEIN BL17M"/>
    <property type="match status" value="1"/>
</dbReference>
<dbReference type="InterPro" id="IPR000456">
    <property type="entry name" value="Ribosomal_bL17"/>
</dbReference>
<comment type="similarity">
    <text evidence="1">Belongs to the bacterial ribosomal protein bL17 family.</text>
</comment>
<evidence type="ECO:0000256" key="3">
    <source>
        <dbReference type="ARBA" id="ARBA00023274"/>
    </source>
</evidence>
<dbReference type="GO" id="GO:0022625">
    <property type="term" value="C:cytosolic large ribosomal subunit"/>
    <property type="evidence" value="ECO:0007669"/>
    <property type="project" value="TreeGrafter"/>
</dbReference>
<dbReference type="PANTHER" id="PTHR14413">
    <property type="entry name" value="RIBOSOMAL PROTEIN L17"/>
    <property type="match status" value="1"/>
</dbReference>
<keyword evidence="3" id="KW-0687">Ribonucleoprotein</keyword>
<reference evidence="5 6" key="1">
    <citation type="journal article" date="2015" name="Nature">
        <title>rRNA introns, odd ribosomes, and small enigmatic genomes across a large radiation of phyla.</title>
        <authorList>
            <person name="Brown C.T."/>
            <person name="Hug L.A."/>
            <person name="Thomas B.C."/>
            <person name="Sharon I."/>
            <person name="Castelle C.J."/>
            <person name="Singh A."/>
            <person name="Wilkins M.J."/>
            <person name="Williams K.H."/>
            <person name="Banfield J.F."/>
        </authorList>
    </citation>
    <scope>NUCLEOTIDE SEQUENCE [LARGE SCALE GENOMIC DNA]</scope>
</reference>
<dbReference type="GO" id="GO:0006412">
    <property type="term" value="P:translation"/>
    <property type="evidence" value="ECO:0007669"/>
    <property type="project" value="InterPro"/>
</dbReference>
<dbReference type="GO" id="GO:0003735">
    <property type="term" value="F:structural constituent of ribosome"/>
    <property type="evidence" value="ECO:0007669"/>
    <property type="project" value="InterPro"/>
</dbReference>
<comment type="caution">
    <text evidence="5">The sequence shown here is derived from an EMBL/GenBank/DDBJ whole genome shotgun (WGS) entry which is preliminary data.</text>
</comment>
<dbReference type="AlphaFoldDB" id="A0A0G0IZ61"/>
<dbReference type="InterPro" id="IPR036373">
    <property type="entry name" value="Ribosomal_bL17_sf"/>
</dbReference>
<evidence type="ECO:0000256" key="2">
    <source>
        <dbReference type="ARBA" id="ARBA00022980"/>
    </source>
</evidence>
<evidence type="ECO:0000313" key="5">
    <source>
        <dbReference type="EMBL" id="KKQ56350.1"/>
    </source>
</evidence>
<evidence type="ECO:0000256" key="4">
    <source>
        <dbReference type="ARBA" id="ARBA00035494"/>
    </source>
</evidence>
<evidence type="ECO:0000313" key="6">
    <source>
        <dbReference type="Proteomes" id="UP000034096"/>
    </source>
</evidence>
<gene>
    <name evidence="5" type="ORF">US75_C0007G0056</name>
</gene>
<accession>A0A0G0IZ61</accession>
<dbReference type="Gene3D" id="3.90.1030.10">
    <property type="entry name" value="Ribosomal protein L17"/>
    <property type="match status" value="1"/>
</dbReference>
<dbReference type="Pfam" id="PF01196">
    <property type="entry name" value="Ribosomal_L17"/>
    <property type="match status" value="1"/>
</dbReference>
<sequence length="173" mass="19733">MRKNVFGKKFSRDTTSRRAMYRALLRSFILNHKLVTTHAKAKVLIPMVENLLNQGKQDSLAVRRHIYAFTGNDRMVSDEIVKISKNTKGSGRSMIKHVNLSARKGDNAPMARIEFVEKIDIGKIISADIGEKKIAVSKKKKREIEKKTESVKKKPTPLSVIRKFSLKNRTDNK</sequence>
<dbReference type="EMBL" id="LBUE01000007">
    <property type="protein sequence ID" value="KKQ56350.1"/>
    <property type="molecule type" value="Genomic_DNA"/>
</dbReference>
<dbReference type="SUPFAM" id="SSF64263">
    <property type="entry name" value="Prokaryotic ribosomal protein L17"/>
    <property type="match status" value="1"/>
</dbReference>
<evidence type="ECO:0000256" key="1">
    <source>
        <dbReference type="ARBA" id="ARBA00008777"/>
    </source>
</evidence>
<organism evidence="5 6">
    <name type="scientific">Candidatus Woesebacteria bacterium GW2011_GWC1_38_13</name>
    <dbReference type="NCBI Taxonomy" id="1618583"/>
    <lineage>
        <taxon>Bacteria</taxon>
        <taxon>Candidatus Woeseibacteriota</taxon>
    </lineage>
</organism>
<dbReference type="Proteomes" id="UP000034096">
    <property type="component" value="Unassembled WGS sequence"/>
</dbReference>
<protein>
    <recommendedName>
        <fullName evidence="4">50S ribosomal protein L17</fullName>
    </recommendedName>
</protein>
<keyword evidence="2 5" id="KW-0689">Ribosomal protein</keyword>